<dbReference type="RefSeq" id="WP_015350442.1">
    <property type="nucleotide sequence ID" value="NC_020126.1"/>
</dbReference>
<dbReference type="PROSITE" id="PS50082">
    <property type="entry name" value="WD_REPEATS_2"/>
    <property type="match status" value="1"/>
</dbReference>
<sequence>MRVFTGHTGGVQDVALHKDGEHMVSAGRDGMLRLWSTKTGACILERRSPWPALRGVRLHPTASGSSTGDMTSAWS</sequence>
<organism evidence="3 4">
    <name type="scientific">Myxococcus stipitatus (strain DSM 14675 / JCM 12634 / Mx s8)</name>
    <dbReference type="NCBI Taxonomy" id="1278073"/>
    <lineage>
        <taxon>Bacteria</taxon>
        <taxon>Pseudomonadati</taxon>
        <taxon>Myxococcota</taxon>
        <taxon>Myxococcia</taxon>
        <taxon>Myxococcales</taxon>
        <taxon>Cystobacterineae</taxon>
        <taxon>Myxococcaceae</taxon>
        <taxon>Myxococcus</taxon>
    </lineage>
</organism>
<dbReference type="Proteomes" id="UP000011131">
    <property type="component" value="Chromosome"/>
</dbReference>
<dbReference type="InterPro" id="IPR001680">
    <property type="entry name" value="WD40_rpt"/>
</dbReference>
<dbReference type="STRING" id="1278073.MYSTI_04897"/>
<dbReference type="Pfam" id="PF00400">
    <property type="entry name" value="WD40"/>
    <property type="match status" value="1"/>
</dbReference>
<reference evidence="3 4" key="1">
    <citation type="journal article" date="2013" name="Genome Announc.">
        <title>Complete genome sequence of Myxococcus stipitatus strain DSM 14675, a fruiting myxobacterium.</title>
        <authorList>
            <person name="Huntley S."/>
            <person name="Kneip S."/>
            <person name="Treuner-Lange A."/>
            <person name="Sogaard-Andersen L."/>
        </authorList>
    </citation>
    <scope>NUCLEOTIDE SEQUENCE [LARGE SCALE GENOMIC DNA]</scope>
    <source>
        <strain evidence="4">DSM 14675 / JCM 12634 / Mx s8</strain>
    </source>
</reference>
<keyword evidence="4" id="KW-1185">Reference proteome</keyword>
<keyword evidence="1" id="KW-0853">WD repeat</keyword>
<dbReference type="PATRIC" id="fig|1278073.3.peg.4970"/>
<evidence type="ECO:0000313" key="3">
    <source>
        <dbReference type="EMBL" id="AGC46186.1"/>
    </source>
</evidence>
<proteinExistence type="predicted"/>
<dbReference type="Gene3D" id="2.130.10.10">
    <property type="entry name" value="YVTN repeat-like/Quinoprotein amine dehydrogenase"/>
    <property type="match status" value="1"/>
</dbReference>
<dbReference type="InterPro" id="IPR036322">
    <property type="entry name" value="WD40_repeat_dom_sf"/>
</dbReference>
<dbReference type="SUPFAM" id="SSF50978">
    <property type="entry name" value="WD40 repeat-like"/>
    <property type="match status" value="1"/>
</dbReference>
<name>L7UBB0_MYXSD</name>
<protein>
    <submittedName>
        <fullName evidence="3">Uncharacterized protein</fullName>
    </submittedName>
</protein>
<feature type="compositionally biased region" description="Polar residues" evidence="2">
    <location>
        <begin position="62"/>
        <end position="75"/>
    </location>
</feature>
<evidence type="ECO:0000256" key="1">
    <source>
        <dbReference type="PROSITE-ProRule" id="PRU00221"/>
    </source>
</evidence>
<accession>L7UBB0</accession>
<dbReference type="PROSITE" id="PS50294">
    <property type="entry name" value="WD_REPEATS_REGION"/>
    <property type="match status" value="1"/>
</dbReference>
<dbReference type="EMBL" id="CP004025">
    <property type="protein sequence ID" value="AGC46186.1"/>
    <property type="molecule type" value="Genomic_DNA"/>
</dbReference>
<dbReference type="SMART" id="SM00320">
    <property type="entry name" value="WD40"/>
    <property type="match status" value="1"/>
</dbReference>
<dbReference type="OrthoDB" id="1030757at2"/>
<feature type="region of interest" description="Disordered" evidence="2">
    <location>
        <begin position="56"/>
        <end position="75"/>
    </location>
</feature>
<evidence type="ECO:0000313" key="4">
    <source>
        <dbReference type="Proteomes" id="UP000011131"/>
    </source>
</evidence>
<dbReference type="KEGG" id="msd:MYSTI_04897"/>
<dbReference type="AlphaFoldDB" id="L7UBB0"/>
<dbReference type="InterPro" id="IPR015943">
    <property type="entry name" value="WD40/YVTN_repeat-like_dom_sf"/>
</dbReference>
<evidence type="ECO:0000256" key="2">
    <source>
        <dbReference type="SAM" id="MobiDB-lite"/>
    </source>
</evidence>
<dbReference type="HOGENOM" id="CLU_2667277_0_0_7"/>
<gene>
    <name evidence="3" type="ordered locus">MYSTI_04897</name>
</gene>
<feature type="repeat" description="WD" evidence="1">
    <location>
        <begin position="4"/>
        <end position="45"/>
    </location>
</feature>